<evidence type="ECO:0000256" key="1">
    <source>
        <dbReference type="SAM" id="SignalP"/>
    </source>
</evidence>
<accession>A0AAN7BA47</accession>
<comment type="caution">
    <text evidence="2">The sequence shown here is derived from an EMBL/GenBank/DDBJ whole genome shotgun (WGS) entry which is preliminary data.</text>
</comment>
<dbReference type="EMBL" id="MU858068">
    <property type="protein sequence ID" value="KAK4216443.1"/>
    <property type="molecule type" value="Genomic_DNA"/>
</dbReference>
<reference evidence="2" key="2">
    <citation type="submission" date="2023-05" db="EMBL/GenBank/DDBJ databases">
        <authorList>
            <consortium name="Lawrence Berkeley National Laboratory"/>
            <person name="Steindorff A."/>
            <person name="Hensen N."/>
            <person name="Bonometti L."/>
            <person name="Westerberg I."/>
            <person name="Brannstrom I.O."/>
            <person name="Guillou S."/>
            <person name="Cros-Aarteil S."/>
            <person name="Calhoun S."/>
            <person name="Haridas S."/>
            <person name="Kuo A."/>
            <person name="Mondo S."/>
            <person name="Pangilinan J."/>
            <person name="Riley R."/>
            <person name="Labutti K."/>
            <person name="Andreopoulos B."/>
            <person name="Lipzen A."/>
            <person name="Chen C."/>
            <person name="Yanf M."/>
            <person name="Daum C."/>
            <person name="Ng V."/>
            <person name="Clum A."/>
            <person name="Ohm R."/>
            <person name="Martin F."/>
            <person name="Silar P."/>
            <person name="Natvig D."/>
            <person name="Lalanne C."/>
            <person name="Gautier V."/>
            <person name="Ament-Velasquez S.L."/>
            <person name="Kruys A."/>
            <person name="Hutchinson M.I."/>
            <person name="Powell A.J."/>
            <person name="Barry K."/>
            <person name="Miller A.N."/>
            <person name="Grigoriev I.V."/>
            <person name="Debuchy R."/>
            <person name="Gladieux P."/>
            <person name="Thoren M.H."/>
            <person name="Johannesson H."/>
        </authorList>
    </citation>
    <scope>NUCLEOTIDE SEQUENCE</scope>
    <source>
        <strain evidence="2">PSN293</strain>
    </source>
</reference>
<feature type="signal peptide" evidence="1">
    <location>
        <begin position="1"/>
        <end position="26"/>
    </location>
</feature>
<keyword evidence="1" id="KW-0732">Signal</keyword>
<keyword evidence="3" id="KW-1185">Reference proteome</keyword>
<organism evidence="2 3">
    <name type="scientific">Rhypophila decipiens</name>
    <dbReference type="NCBI Taxonomy" id="261697"/>
    <lineage>
        <taxon>Eukaryota</taxon>
        <taxon>Fungi</taxon>
        <taxon>Dikarya</taxon>
        <taxon>Ascomycota</taxon>
        <taxon>Pezizomycotina</taxon>
        <taxon>Sordariomycetes</taxon>
        <taxon>Sordariomycetidae</taxon>
        <taxon>Sordariales</taxon>
        <taxon>Naviculisporaceae</taxon>
        <taxon>Rhypophila</taxon>
    </lineage>
</organism>
<dbReference type="AlphaFoldDB" id="A0AAN7BA47"/>
<evidence type="ECO:0000313" key="3">
    <source>
        <dbReference type="Proteomes" id="UP001301769"/>
    </source>
</evidence>
<reference evidence="2" key="1">
    <citation type="journal article" date="2023" name="Mol. Phylogenet. Evol.">
        <title>Genome-scale phylogeny and comparative genomics of the fungal order Sordariales.</title>
        <authorList>
            <person name="Hensen N."/>
            <person name="Bonometti L."/>
            <person name="Westerberg I."/>
            <person name="Brannstrom I.O."/>
            <person name="Guillou S."/>
            <person name="Cros-Aarteil S."/>
            <person name="Calhoun S."/>
            <person name="Haridas S."/>
            <person name="Kuo A."/>
            <person name="Mondo S."/>
            <person name="Pangilinan J."/>
            <person name="Riley R."/>
            <person name="LaButti K."/>
            <person name="Andreopoulos B."/>
            <person name="Lipzen A."/>
            <person name="Chen C."/>
            <person name="Yan M."/>
            <person name="Daum C."/>
            <person name="Ng V."/>
            <person name="Clum A."/>
            <person name="Steindorff A."/>
            <person name="Ohm R.A."/>
            <person name="Martin F."/>
            <person name="Silar P."/>
            <person name="Natvig D.O."/>
            <person name="Lalanne C."/>
            <person name="Gautier V."/>
            <person name="Ament-Velasquez S.L."/>
            <person name="Kruys A."/>
            <person name="Hutchinson M.I."/>
            <person name="Powell A.J."/>
            <person name="Barry K."/>
            <person name="Miller A.N."/>
            <person name="Grigoriev I.V."/>
            <person name="Debuchy R."/>
            <person name="Gladieux P."/>
            <person name="Hiltunen Thoren M."/>
            <person name="Johannesson H."/>
        </authorList>
    </citation>
    <scope>NUCLEOTIDE SEQUENCE</scope>
    <source>
        <strain evidence="2">PSN293</strain>
    </source>
</reference>
<sequence>MQIINAFNCIYRALVTFAAMTEPCLALSLNVTAISAQNGASVLECWQMNTPFVVSTEAGTAGSASAVLGNVTGLTYTVLPAGFDGGLHVAPKNQWVAFIKGIAVVTIPGDDSPNGTATITGGGFGLIFAADTKNVSKIGHITRYPGITETVGLAIPTEDGEIPMHKVLHRGPCSAYEVTGQLGLATGRG</sequence>
<dbReference type="Proteomes" id="UP001301769">
    <property type="component" value="Unassembled WGS sequence"/>
</dbReference>
<gene>
    <name evidence="2" type="ORF">QBC37DRAFT_337791</name>
</gene>
<proteinExistence type="predicted"/>
<evidence type="ECO:0008006" key="4">
    <source>
        <dbReference type="Google" id="ProtNLM"/>
    </source>
</evidence>
<evidence type="ECO:0000313" key="2">
    <source>
        <dbReference type="EMBL" id="KAK4216443.1"/>
    </source>
</evidence>
<name>A0AAN7BA47_9PEZI</name>
<feature type="chain" id="PRO_5042901140" description="Small secreted protein" evidence="1">
    <location>
        <begin position="27"/>
        <end position="189"/>
    </location>
</feature>
<protein>
    <recommendedName>
        <fullName evidence="4">Small secreted protein</fullName>
    </recommendedName>
</protein>